<proteinExistence type="predicted"/>
<reference evidence="1" key="1">
    <citation type="submission" date="2023-06" db="EMBL/GenBank/DDBJ databases">
        <title>Genomic of Parafulvivirga corallium.</title>
        <authorList>
            <person name="Wang G."/>
        </authorList>
    </citation>
    <scope>NUCLEOTIDE SEQUENCE</scope>
    <source>
        <strain evidence="1">BMA10</strain>
    </source>
</reference>
<accession>A0ABT8KSJ5</accession>
<sequence length="390" mass="44244">MSALKNFTILILLCFFHGPLLFGQSEKTIAFNSESWAIEAAGSMTYTYMGENSLLINRGRAYLKDAKFLNGIIEFDIFLAERRAFPGVMFRMVDPSNYEEFYIRPHLSGKPDAFQYTPIYNGSSAWQLYHDQFTGDNDGLASWRPIEEGNGHNSVYHYPYDRWLHVKLVISNQSAEVYFDHSEEPVVHIHELKRDPEAGTIGIKSSVGPIHFANFSYTPIENPTLKINSETVGESEDNSIAEWLISDEFNEKELDGNDLLDKAFIEKRNWKKLKAEKSGVTNLAKVAQGSRENNTVFAKIVVKADQSGLKRLNLGYSDRVKVYCNGQALYSGDNGYRTRDYRFLGTMGYFDTIYLPLNKGNNEILIAVSETFGGWGVQGKFEDMEGIQLN</sequence>
<protein>
    <submittedName>
        <fullName evidence="1">Uncharacterized protein</fullName>
    </submittedName>
</protein>
<keyword evidence="2" id="KW-1185">Reference proteome</keyword>
<evidence type="ECO:0000313" key="1">
    <source>
        <dbReference type="EMBL" id="MDN5203737.1"/>
    </source>
</evidence>
<gene>
    <name evidence="1" type="ORF">QQ008_20270</name>
</gene>
<dbReference type="Gene3D" id="2.60.120.560">
    <property type="entry name" value="Exo-inulinase, domain 1"/>
    <property type="match status" value="1"/>
</dbReference>
<dbReference type="RefSeq" id="WP_346753760.1">
    <property type="nucleotide sequence ID" value="NZ_JAUJEA010000008.1"/>
</dbReference>
<comment type="caution">
    <text evidence="1">The sequence shown here is derived from an EMBL/GenBank/DDBJ whole genome shotgun (WGS) entry which is preliminary data.</text>
</comment>
<name>A0ABT8KSJ5_9BACT</name>
<evidence type="ECO:0000313" key="2">
    <source>
        <dbReference type="Proteomes" id="UP001172082"/>
    </source>
</evidence>
<organism evidence="1 2">
    <name type="scientific">Splendidivirga corallicola</name>
    <dbReference type="NCBI Taxonomy" id="3051826"/>
    <lineage>
        <taxon>Bacteria</taxon>
        <taxon>Pseudomonadati</taxon>
        <taxon>Bacteroidota</taxon>
        <taxon>Cytophagia</taxon>
        <taxon>Cytophagales</taxon>
        <taxon>Splendidivirgaceae</taxon>
        <taxon>Splendidivirga</taxon>
    </lineage>
</organism>
<dbReference type="Proteomes" id="UP001172082">
    <property type="component" value="Unassembled WGS sequence"/>
</dbReference>
<dbReference type="EMBL" id="JAUJEA010000008">
    <property type="protein sequence ID" value="MDN5203737.1"/>
    <property type="molecule type" value="Genomic_DNA"/>
</dbReference>